<dbReference type="InterPro" id="IPR050232">
    <property type="entry name" value="FBL13/AtMIF1-like"/>
</dbReference>
<dbReference type="Pfam" id="PF00646">
    <property type="entry name" value="F-box"/>
    <property type="match status" value="1"/>
</dbReference>
<dbReference type="InParanoid" id="A0A6P6FPM7"/>
<organism evidence="2 3">
    <name type="scientific">Ziziphus jujuba</name>
    <name type="common">Chinese jujube</name>
    <name type="synonym">Ziziphus sativa</name>
    <dbReference type="NCBI Taxonomy" id="326968"/>
    <lineage>
        <taxon>Eukaryota</taxon>
        <taxon>Viridiplantae</taxon>
        <taxon>Streptophyta</taxon>
        <taxon>Embryophyta</taxon>
        <taxon>Tracheophyta</taxon>
        <taxon>Spermatophyta</taxon>
        <taxon>Magnoliopsida</taxon>
        <taxon>eudicotyledons</taxon>
        <taxon>Gunneridae</taxon>
        <taxon>Pentapetalae</taxon>
        <taxon>rosids</taxon>
        <taxon>fabids</taxon>
        <taxon>Rosales</taxon>
        <taxon>Rhamnaceae</taxon>
        <taxon>Paliureae</taxon>
        <taxon>Ziziphus</taxon>
    </lineage>
</organism>
<evidence type="ECO:0000313" key="2">
    <source>
        <dbReference type="Proteomes" id="UP001652623"/>
    </source>
</evidence>
<dbReference type="FunCoup" id="A0A6P6FPM7">
    <property type="interactions" value="1203"/>
</dbReference>
<dbReference type="InterPro" id="IPR036047">
    <property type="entry name" value="F-box-like_dom_sf"/>
</dbReference>
<sequence length="402" mass="46405">MGDCGECHNMLEDRISQLPDSLIHHIFSSLPTIYLVRMGRLSKRWRRMWVSTPFLYFDDFCIIALNKNVRTRDMVLKLMTYYLRYRKHCMQIPDTFLLSFRFDTHHMSARSSSDIRIIDDWLNFVVKSKVKELTLSFEKYCLPQFILNASSLTLLKLTYLKLVAPTPSTFPSLKVLSLLSFESDVKSLQNLISGCPIIEELYLRTYALGPIDFVVSGTLKNLSLSVDFNEQWLNGLISRLPLLERLALESHTMKNISIRSHSLKYVFIKSFDTVEEVALTITTPNLVCLHLTCYSRNIILVEAPNLLEASLTLEDRGGMLKASLMDLVHLLSNLNFLKKMMLTIRDEEVLILLKSIRKYCPSPLLNLKHLKVKIRDGRLYETAKLPDSLLWCAPCLETLEMV</sequence>
<dbReference type="Pfam" id="PF24758">
    <property type="entry name" value="LRR_At5g56370"/>
    <property type="match status" value="1"/>
</dbReference>
<dbReference type="Proteomes" id="UP001652623">
    <property type="component" value="Chromosome 3"/>
</dbReference>
<dbReference type="PROSITE" id="PS50181">
    <property type="entry name" value="FBOX"/>
    <property type="match status" value="1"/>
</dbReference>
<dbReference type="SUPFAM" id="SSF81383">
    <property type="entry name" value="F-box domain"/>
    <property type="match status" value="1"/>
</dbReference>
<dbReference type="PANTHER" id="PTHR31900">
    <property type="entry name" value="F-BOX/RNI SUPERFAMILY PROTEIN-RELATED"/>
    <property type="match status" value="1"/>
</dbReference>
<accession>A0A6P6FPM7</accession>
<protein>
    <submittedName>
        <fullName evidence="3">F-box/LRR-repeat protein At5g02930</fullName>
    </submittedName>
</protein>
<feature type="domain" description="F-box" evidence="1">
    <location>
        <begin position="12"/>
        <end position="60"/>
    </location>
</feature>
<dbReference type="SMART" id="SM00256">
    <property type="entry name" value="FBOX"/>
    <property type="match status" value="1"/>
</dbReference>
<gene>
    <name evidence="3" type="primary">LOC112489329</name>
</gene>
<dbReference type="GeneID" id="112489329"/>
<dbReference type="Gene3D" id="1.20.1280.50">
    <property type="match status" value="1"/>
</dbReference>
<reference evidence="3" key="1">
    <citation type="submission" date="2025-08" db="UniProtKB">
        <authorList>
            <consortium name="RefSeq"/>
        </authorList>
    </citation>
    <scope>IDENTIFICATION</scope>
    <source>
        <tissue evidence="3">Seedling</tissue>
    </source>
</reference>
<dbReference type="AlphaFoldDB" id="A0A6P6FPM7"/>
<dbReference type="InterPro" id="IPR001810">
    <property type="entry name" value="F-box_dom"/>
</dbReference>
<dbReference type="KEGG" id="zju:112489329"/>
<dbReference type="SUPFAM" id="SSF52047">
    <property type="entry name" value="RNI-like"/>
    <property type="match status" value="1"/>
</dbReference>
<dbReference type="InterPro" id="IPR055411">
    <property type="entry name" value="LRR_FXL15/At3g58940/PEG3-like"/>
</dbReference>
<evidence type="ECO:0000259" key="1">
    <source>
        <dbReference type="PROSITE" id="PS50181"/>
    </source>
</evidence>
<keyword evidence="2" id="KW-1185">Reference proteome</keyword>
<dbReference type="RefSeq" id="XP_024923466.2">
    <property type="nucleotide sequence ID" value="XM_025067698.3"/>
</dbReference>
<proteinExistence type="predicted"/>
<dbReference type="PANTHER" id="PTHR31900:SF32">
    <property type="entry name" value="F-BOX_RNI_FBD-LIKE DOMAIN PROTEIN"/>
    <property type="match status" value="1"/>
</dbReference>
<name>A0A6P6FPM7_ZIZJJ</name>
<evidence type="ECO:0000313" key="3">
    <source>
        <dbReference type="RefSeq" id="XP_024923466.2"/>
    </source>
</evidence>